<keyword evidence="1" id="KW-0472">Membrane</keyword>
<evidence type="ECO:0000256" key="1">
    <source>
        <dbReference type="SAM" id="Phobius"/>
    </source>
</evidence>
<dbReference type="EMBL" id="FRAJ01000031">
    <property type="protein sequence ID" value="SHK59141.1"/>
    <property type="molecule type" value="Genomic_DNA"/>
</dbReference>
<reference evidence="2 3" key="1">
    <citation type="submission" date="2016-11" db="EMBL/GenBank/DDBJ databases">
        <authorList>
            <person name="Jaros S."/>
            <person name="Januszkiewicz K."/>
            <person name="Wedrychowicz H."/>
        </authorList>
    </citation>
    <scope>NUCLEOTIDE SEQUENCE [LARGE SCALE GENOMIC DNA]</scope>
    <source>
        <strain evidence="2 3">DSM 14501</strain>
    </source>
</reference>
<dbReference type="AlphaFoldDB" id="A0A1M6TQ88"/>
<sequence length="448" mass="51645">MNNLENLKDYIDKNLESIKITDDIKNDIIEKSKINTYNNFKYGAVIALPILLILLISYLIFREPISYATQKVLRYVPGINKLIYTSFENQAYGLLSSVKMSIGEKYIKVNSAYTEGNTVILIVEGNVPLVMGDNAPLKNKIIAMDEYKNIAELTSWDMIWDGDRNSDNYQWSGRIIYTFKDVVKRFNLIYGKYKIPIIMTKLPEVSPKDYNYISIKDIGINIAVITNYVQDKLEVNLLAQVNDPTKIISFPLDDIYLLNDKGEKYYCVNKNLENTLYFNGKFKSSIKLVIPYILIEDTDLKTKVAISKDDKFPINIKIGEDNLMINNVQWVEYIECFNYKTPEKDCHLIKKAAQKVKLIINKNLVGTNELKLYNISANVDEKELNKYIVEGVKCIFVDPSEENDSKITNDNYKELVISNIKQGQHRITVTFTNPIFYTTKEVIIPIQP</sequence>
<keyword evidence="1" id="KW-0812">Transmembrane</keyword>
<proteinExistence type="predicted"/>
<keyword evidence="1" id="KW-1133">Transmembrane helix</keyword>
<dbReference type="RefSeq" id="WP_072968834.1">
    <property type="nucleotide sequence ID" value="NZ_FRAJ01000031.1"/>
</dbReference>
<organism evidence="2 3">
    <name type="scientific">Caminicella sporogenes DSM 14501</name>
    <dbReference type="NCBI Taxonomy" id="1121266"/>
    <lineage>
        <taxon>Bacteria</taxon>
        <taxon>Bacillati</taxon>
        <taxon>Bacillota</taxon>
        <taxon>Clostridia</taxon>
        <taxon>Peptostreptococcales</taxon>
        <taxon>Caminicellaceae</taxon>
        <taxon>Caminicella</taxon>
    </lineage>
</organism>
<accession>A0A1M6TQ88</accession>
<gene>
    <name evidence="2" type="ORF">SAMN02745883_02411</name>
</gene>
<feature type="transmembrane region" description="Helical" evidence="1">
    <location>
        <begin position="42"/>
        <end position="61"/>
    </location>
</feature>
<protein>
    <recommendedName>
        <fullName evidence="4">DUF4179 domain-containing protein</fullName>
    </recommendedName>
</protein>
<evidence type="ECO:0000313" key="3">
    <source>
        <dbReference type="Proteomes" id="UP000184082"/>
    </source>
</evidence>
<name>A0A1M6TQ88_9FIRM</name>
<dbReference type="Proteomes" id="UP000184082">
    <property type="component" value="Unassembled WGS sequence"/>
</dbReference>
<keyword evidence="3" id="KW-1185">Reference proteome</keyword>
<evidence type="ECO:0008006" key="4">
    <source>
        <dbReference type="Google" id="ProtNLM"/>
    </source>
</evidence>
<evidence type="ECO:0000313" key="2">
    <source>
        <dbReference type="EMBL" id="SHK59141.1"/>
    </source>
</evidence>